<evidence type="ECO:0000313" key="2">
    <source>
        <dbReference type="EMBL" id="KAK7678921.1"/>
    </source>
</evidence>
<dbReference type="AlphaFoldDB" id="A0AAW0FE75"/>
<organism evidence="2 3">
    <name type="scientific">Cerrena zonata</name>
    <dbReference type="NCBI Taxonomy" id="2478898"/>
    <lineage>
        <taxon>Eukaryota</taxon>
        <taxon>Fungi</taxon>
        <taxon>Dikarya</taxon>
        <taxon>Basidiomycota</taxon>
        <taxon>Agaricomycotina</taxon>
        <taxon>Agaricomycetes</taxon>
        <taxon>Polyporales</taxon>
        <taxon>Cerrenaceae</taxon>
        <taxon>Cerrena</taxon>
    </lineage>
</organism>
<reference evidence="2 3" key="1">
    <citation type="submission" date="2022-09" db="EMBL/GenBank/DDBJ databases">
        <authorList>
            <person name="Palmer J.M."/>
        </authorList>
    </citation>
    <scope>NUCLEOTIDE SEQUENCE [LARGE SCALE GENOMIC DNA]</scope>
    <source>
        <strain evidence="2 3">DSM 7382</strain>
    </source>
</reference>
<feature type="region of interest" description="Disordered" evidence="1">
    <location>
        <begin position="335"/>
        <end position="379"/>
    </location>
</feature>
<protein>
    <submittedName>
        <fullName evidence="2">Uncharacterized protein</fullName>
    </submittedName>
</protein>
<dbReference type="EMBL" id="JASBNA010000065">
    <property type="protein sequence ID" value="KAK7678921.1"/>
    <property type="molecule type" value="Genomic_DNA"/>
</dbReference>
<dbReference type="Proteomes" id="UP001385951">
    <property type="component" value="Unassembled WGS sequence"/>
</dbReference>
<feature type="region of interest" description="Disordered" evidence="1">
    <location>
        <begin position="252"/>
        <end position="273"/>
    </location>
</feature>
<feature type="compositionally biased region" description="Basic residues" evidence="1">
    <location>
        <begin position="349"/>
        <end position="359"/>
    </location>
</feature>
<proteinExistence type="predicted"/>
<dbReference type="InterPro" id="IPR027417">
    <property type="entry name" value="P-loop_NTPase"/>
</dbReference>
<evidence type="ECO:0000256" key="1">
    <source>
        <dbReference type="SAM" id="MobiDB-lite"/>
    </source>
</evidence>
<sequence>MQWQLPKTFSNWIQRARRVARGKLPNGQPCRGIAILLVEPSVYSLDPGAVTASSIKIGNLTRRGKQAKMANPKAHAIVHGLGRGWIDKQDDIPQGSQPELNLERDDEGLLTFVQSTSCQRQVWAQAFDCESLAEENCTVPCCDICEPQLLDLTRPGRSNVTQVKLKLKRKGLVIPRTQTLLEDWRMKIFQRDWFTSQLDSTAILDDSTVALLASVGTLSSIELERPLSGSWIWWDTYGNEFTDFFNTISTEYQPKPRTRKQRRDTTTDNVKESVPSLLKSEDIIFTPENPGPPIVSPLIGYAYESIQFVFESGSDGHTQEKTSATPSQILSTLAAYPNPSATPSVDHKPRPRPRLRKRGQIPAMSDPFMLPPRNSSSSIQISGPDMSMRPPLTPLPGLLHYAGNPSTPSTPTPFAHCSTLPQAEVLPLLGKSQEGGSAVDEAPIYDPVLLTNMRHATSSHESPPYGKAASGVLLSRGLKRPLVDEYVAPVQKNRDRWFVCTLMSVSGKMTCNEWKYNTQLSSPSQ</sequence>
<comment type="caution">
    <text evidence="2">The sequence shown here is derived from an EMBL/GenBank/DDBJ whole genome shotgun (WGS) entry which is preliminary data.</text>
</comment>
<evidence type="ECO:0000313" key="3">
    <source>
        <dbReference type="Proteomes" id="UP001385951"/>
    </source>
</evidence>
<name>A0AAW0FE75_9APHY</name>
<gene>
    <name evidence="2" type="ORF">QCA50_018061</name>
</gene>
<accession>A0AAW0FE75</accession>
<dbReference type="Gene3D" id="3.40.50.300">
    <property type="entry name" value="P-loop containing nucleotide triphosphate hydrolases"/>
    <property type="match status" value="1"/>
</dbReference>
<keyword evidence="3" id="KW-1185">Reference proteome</keyword>